<evidence type="ECO:0000256" key="9">
    <source>
        <dbReference type="RuleBase" id="RU362057"/>
    </source>
</evidence>
<dbReference type="GO" id="GO:0080044">
    <property type="term" value="F:quercetin 7-O-glucosyltransferase activity"/>
    <property type="evidence" value="ECO:0007669"/>
    <property type="project" value="TreeGrafter"/>
</dbReference>
<dbReference type="InterPro" id="IPR002213">
    <property type="entry name" value="UDP_glucos_trans"/>
</dbReference>
<dbReference type="AlphaFoldDB" id="A0A9E8K0Q9"/>
<dbReference type="Pfam" id="PF00201">
    <property type="entry name" value="UDPGT"/>
    <property type="match status" value="1"/>
</dbReference>
<dbReference type="PANTHER" id="PTHR11926:SF1553">
    <property type="entry name" value="GLYCOSYLTRANSFERASE"/>
    <property type="match status" value="1"/>
</dbReference>
<dbReference type="GO" id="GO:0102816">
    <property type="term" value="F:UDP-D-glucose:delphinidin 3-O-glucosyl-5-O-caffeoylglucoside -O-beta-D-glucosyltransferase activity"/>
    <property type="evidence" value="ECO:0007669"/>
    <property type="project" value="UniProtKB-EC"/>
</dbReference>
<evidence type="ECO:0000313" key="10">
    <source>
        <dbReference type="EMBL" id="UZT04296.2"/>
    </source>
</evidence>
<dbReference type="PANTHER" id="PTHR11926">
    <property type="entry name" value="GLUCOSYL/GLUCURONOSYL TRANSFERASES"/>
    <property type="match status" value="1"/>
</dbReference>
<dbReference type="FunFam" id="3.40.50.2000:FF:000057">
    <property type="entry name" value="Glycosyltransferase"/>
    <property type="match status" value="1"/>
</dbReference>
<comment type="pathway">
    <text evidence="1">Pigment biosynthesis; anthocyanin biosynthesis.</text>
</comment>
<comment type="similarity">
    <text evidence="2 8">Belongs to the UDP-glycosyltransferase family.</text>
</comment>
<comment type="catalytic activity">
    <reaction evidence="6">
        <text>an anthocyanidin 3-O-beta-D-glucoside + UDP-alpha-D-glucose = an anthocyanidin 3,5-di-O-beta-D-glucoside + UDP + 2 H(+)</text>
        <dbReference type="Rhea" id="RHEA:35423"/>
        <dbReference type="ChEBI" id="CHEBI:15378"/>
        <dbReference type="ChEBI" id="CHEBI:16307"/>
        <dbReference type="ChEBI" id="CHEBI:57503"/>
        <dbReference type="ChEBI" id="CHEBI:58223"/>
        <dbReference type="ChEBI" id="CHEBI:58885"/>
        <dbReference type="EC" id="2.4.1.298"/>
    </reaction>
</comment>
<sequence>MGRTNHFVYSLYPVKTCTPFQGFRFSFPANGERKRKCKAHCLILPFPIQGHINPMLQFAKRLRHKGIRITLAATKHVFKTMQDFSGSVSVETISDGYDEGGVSSAENEEAYLARFRQVGAETLEQLIQRLKNSGRAIDCIIYDAFIPWSLDVAKKLGLVGAAFFTQSCAVDNIYYHVYKGDVKLPLSESEFLIPGLPPLKPSDMPSFLYVRGSYPALLEMVVNQFQDIEKADWLLFNTFHKLEEEVIDWMVKFSPVKAIGPTIPSMYLDKRIEDDKEYGLSVYKPITGTCMEWLDKRELNSVIYVSFGSMAELGKEQMEELAWGLKLSNKYFLWIVRASEESKLPKNFAEETCEKGLILSWCPQLDVLAHNSVGCFVTHCGWNSTLESLSLGVPMVAMPQWTDQSTNAKYVMDVWKMGVRAPSDENGMVSRDTICDCTRRVMEGKTAEEVKKNATKWKELAREAVDKGGSSDTNIEEFVSKLAHKSACSD</sequence>
<evidence type="ECO:0000256" key="2">
    <source>
        <dbReference type="ARBA" id="ARBA00009995"/>
    </source>
</evidence>
<dbReference type="SUPFAM" id="SSF53756">
    <property type="entry name" value="UDP-Glycosyltransferase/glycogen phosphorylase"/>
    <property type="match status" value="1"/>
</dbReference>
<evidence type="ECO:0000256" key="5">
    <source>
        <dbReference type="ARBA" id="ARBA00022729"/>
    </source>
</evidence>
<dbReference type="GO" id="GO:0080043">
    <property type="term" value="F:quercetin 3-O-glucosyltransferase activity"/>
    <property type="evidence" value="ECO:0007669"/>
    <property type="project" value="TreeGrafter"/>
</dbReference>
<evidence type="ECO:0000256" key="8">
    <source>
        <dbReference type="RuleBase" id="RU003718"/>
    </source>
</evidence>
<dbReference type="Gene3D" id="3.40.50.2000">
    <property type="entry name" value="Glycogen Phosphorylase B"/>
    <property type="match status" value="2"/>
</dbReference>
<organism evidence="10">
    <name type="scientific">Ligustrum lucidum</name>
    <dbReference type="NCBI Taxonomy" id="458695"/>
    <lineage>
        <taxon>Eukaryota</taxon>
        <taxon>Viridiplantae</taxon>
        <taxon>Streptophyta</taxon>
        <taxon>Embryophyta</taxon>
        <taxon>Tracheophyta</taxon>
        <taxon>Spermatophyta</taxon>
        <taxon>Magnoliopsida</taxon>
        <taxon>eudicotyledons</taxon>
        <taxon>Gunneridae</taxon>
        <taxon>Pentapetalae</taxon>
        <taxon>asterids</taxon>
        <taxon>lamiids</taxon>
        <taxon>Lamiales</taxon>
        <taxon>Oleaceae</taxon>
        <taxon>Oleeae</taxon>
        <taxon>Ligustrum</taxon>
    </lineage>
</organism>
<evidence type="ECO:0000256" key="6">
    <source>
        <dbReference type="ARBA" id="ARBA00050360"/>
    </source>
</evidence>
<dbReference type="PROSITE" id="PS00375">
    <property type="entry name" value="UDPGT"/>
    <property type="match status" value="1"/>
</dbReference>
<dbReference type="EC" id="2.4.1.-" evidence="9"/>
<evidence type="ECO:0000256" key="7">
    <source>
        <dbReference type="ARBA" id="ARBA00056922"/>
    </source>
</evidence>
<keyword evidence="3 8" id="KW-0328">Glycosyltransferase</keyword>
<dbReference type="FunFam" id="3.40.50.2000:FF:000019">
    <property type="entry name" value="Glycosyltransferase"/>
    <property type="match status" value="1"/>
</dbReference>
<evidence type="ECO:0000256" key="1">
    <source>
        <dbReference type="ARBA" id="ARBA00004935"/>
    </source>
</evidence>
<protein>
    <recommendedName>
        <fullName evidence="9">Glycosyltransferase</fullName>
        <ecNumber evidence="9">2.4.1.-</ecNumber>
    </recommendedName>
</protein>
<dbReference type="CDD" id="cd03784">
    <property type="entry name" value="GT1_Gtf-like"/>
    <property type="match status" value="1"/>
</dbReference>
<proteinExistence type="evidence at transcript level"/>
<keyword evidence="5" id="KW-0732">Signal</keyword>
<reference evidence="10" key="1">
    <citation type="submission" date="2022-07" db="EMBL/GenBank/DDBJ databases">
        <authorList>
            <person name="Shen J."/>
            <person name="Xu D."/>
            <person name="Tan Z."/>
        </authorList>
    </citation>
    <scope>NUCLEOTIDE SEQUENCE</scope>
</reference>
<accession>A0A9E8K0Q9</accession>
<dbReference type="EMBL" id="ON931617">
    <property type="protein sequence ID" value="UZT04296.2"/>
    <property type="molecule type" value="mRNA"/>
</dbReference>
<evidence type="ECO:0000256" key="4">
    <source>
        <dbReference type="ARBA" id="ARBA00022679"/>
    </source>
</evidence>
<evidence type="ECO:0000256" key="3">
    <source>
        <dbReference type="ARBA" id="ARBA00022676"/>
    </source>
</evidence>
<keyword evidence="4 8" id="KW-0808">Transferase</keyword>
<dbReference type="InterPro" id="IPR035595">
    <property type="entry name" value="UDP_glycos_trans_CS"/>
</dbReference>
<comment type="function">
    <text evidence="7">Catalyzes the glucosylation at the O-5 position of anthocyanidin 3-glucosides to form anthocyanidin 3,5-di-O-glucosides using UDP-glucose as sugar donor. Anthocyanidin 3,5-di-O-glucosides are molecules that are responsible for pigmentation. Also acts on anthocyanidin 3-O-(6-O-malonylglucoside). Much less active with hydroxycinnamoylglucose derivatives. No activity in the absence of the 3-O-glucoside group.</text>
</comment>
<gene>
    <name evidence="10" type="primary">UGT2</name>
</gene>
<name>A0A9E8K0Q9_9LAMI</name>